<keyword evidence="1" id="KW-0500">Molybdenum</keyword>
<dbReference type="Pfam" id="PF01315">
    <property type="entry name" value="Ald_Xan_dh_C"/>
    <property type="match status" value="1"/>
</dbReference>
<comment type="caution">
    <text evidence="4">The sequence shown here is derived from an EMBL/GenBank/DDBJ whole genome shotgun (WGS) entry which is preliminary data.</text>
</comment>
<dbReference type="Gene3D" id="3.30.365.10">
    <property type="entry name" value="Aldehyde oxidase/xanthine dehydrogenase, molybdopterin binding domain"/>
    <property type="match status" value="4"/>
</dbReference>
<dbReference type="Pfam" id="PF02738">
    <property type="entry name" value="MoCoBD_1"/>
    <property type="match status" value="1"/>
</dbReference>
<dbReference type="GO" id="GO:0016491">
    <property type="term" value="F:oxidoreductase activity"/>
    <property type="evidence" value="ECO:0007669"/>
    <property type="project" value="UniProtKB-KW"/>
</dbReference>
<evidence type="ECO:0000256" key="2">
    <source>
        <dbReference type="ARBA" id="ARBA00023002"/>
    </source>
</evidence>
<dbReference type="InterPro" id="IPR008274">
    <property type="entry name" value="AldOxase/xan_DH_MoCoBD1"/>
</dbReference>
<dbReference type="InterPro" id="IPR016208">
    <property type="entry name" value="Ald_Oxase/xanthine_DH-like"/>
</dbReference>
<dbReference type="InterPro" id="IPR046867">
    <property type="entry name" value="AldOxase/xan_DH_MoCoBD2"/>
</dbReference>
<evidence type="ECO:0000256" key="1">
    <source>
        <dbReference type="ARBA" id="ARBA00022505"/>
    </source>
</evidence>
<sequence>MTAPHVGRPVTGAAAERFAAGTGRFLDDLGSGAAAAAFVRSPHGHARVLRIDLADAERVPGLIAVFTYRDLTGGAREPLPVLIPHPSLHSPRTGLPLADDVVRHVGEPVVMVVAVDRYVAEDVCRLIRVDYEPLPAVIGIPAARRADHLVHPGVAGNVAARMMQENGDARAAVAAAPHRLTLRLGVERSAAMPMECRGVYARPDRDDRSLRVYSATQAAASLRFALAAILDLPADRVEVVAPDVGGGFGVKLVHPWPEEVLVPWAALRLGREVKWVEDRAEHIAAASHERGQQHEVEVGFDGDGQVRGLVVSFWHDTGAYTPYGIIVPLVTSTQLPGPYRLGAYRVEFRSLYTNTAIVTPYRGAGRPQGAFVMERTLDAIARFLGADRAEVRRRNMIRPSEMPYDQGLTFQDGRPLVYDSGDYPALLDTALTRSGWHDFATRREREPDKRLGIGIACYVEGTGMGPYEGARVQVDTGGHVTVTVGLTTQGQGHGTVFAQIAADELGVAPRDVTVVCGDTRRFPYAAGTFASRSAVVGGNAVALAARKVRDKALRVAARALDVPPDELSLADGAVVANDRAIPLATVAVLANPLRYAFDHRTRQATQFAPDADPDQPPLDADDAPGLDATAFFSPIRSTVSAGVHVAVVEIDPDTAEIALRNYVVVHDCGRPINPAVVEGQIRGGVAQGIGGALYERIAYGDDGRLRTGSLADLLLPTAHDVPEITIDHLVTPSPLNPLGVKGVGEGGVVPVMAAIASAVEDAEGIVLDRMPITPAELWELRQKHRG</sequence>
<dbReference type="PANTHER" id="PTHR11908">
    <property type="entry name" value="XANTHINE DEHYDROGENASE"/>
    <property type="match status" value="1"/>
</dbReference>
<reference evidence="4 5" key="1">
    <citation type="submission" date="2018-11" db="EMBL/GenBank/DDBJ databases">
        <title>Sequencing the genomes of 1000 actinobacteria strains.</title>
        <authorList>
            <person name="Klenk H.-P."/>
        </authorList>
    </citation>
    <scope>NUCLEOTIDE SEQUENCE [LARGE SCALE GENOMIC DNA]</scope>
    <source>
        <strain evidence="4 5">DSM 44231</strain>
    </source>
</reference>
<dbReference type="OrthoDB" id="135295at2"/>
<organism evidence="4 5">
    <name type="scientific">Saccharothrix texasensis</name>
    <dbReference type="NCBI Taxonomy" id="103734"/>
    <lineage>
        <taxon>Bacteria</taxon>
        <taxon>Bacillati</taxon>
        <taxon>Actinomycetota</taxon>
        <taxon>Actinomycetes</taxon>
        <taxon>Pseudonocardiales</taxon>
        <taxon>Pseudonocardiaceae</taxon>
        <taxon>Saccharothrix</taxon>
    </lineage>
</organism>
<evidence type="ECO:0000313" key="5">
    <source>
        <dbReference type="Proteomes" id="UP000268727"/>
    </source>
</evidence>
<dbReference type="AlphaFoldDB" id="A0A3N1H4P6"/>
<accession>A0A3N1H4P6</accession>
<evidence type="ECO:0000313" key="4">
    <source>
        <dbReference type="EMBL" id="ROP37192.1"/>
    </source>
</evidence>
<keyword evidence="5" id="KW-1185">Reference proteome</keyword>
<dbReference type="RefSeq" id="WP_123743035.1">
    <property type="nucleotide sequence ID" value="NZ_RJKM01000001.1"/>
</dbReference>
<dbReference type="SUPFAM" id="SSF56003">
    <property type="entry name" value="Molybdenum cofactor-binding domain"/>
    <property type="match status" value="1"/>
</dbReference>
<name>A0A3N1H4P6_9PSEU</name>
<dbReference type="Gene3D" id="3.90.1170.50">
    <property type="entry name" value="Aldehyde oxidase/xanthine dehydrogenase, a/b hammerhead"/>
    <property type="match status" value="1"/>
</dbReference>
<dbReference type="Proteomes" id="UP000268727">
    <property type="component" value="Unassembled WGS sequence"/>
</dbReference>
<dbReference type="InterPro" id="IPR000674">
    <property type="entry name" value="Ald_Oxase/Xan_DH_a/b"/>
</dbReference>
<dbReference type="Pfam" id="PF20256">
    <property type="entry name" value="MoCoBD_2"/>
    <property type="match status" value="1"/>
</dbReference>
<keyword evidence="2" id="KW-0560">Oxidoreductase</keyword>
<dbReference type="InterPro" id="IPR037165">
    <property type="entry name" value="AldOxase/xan_DH_Mopterin-bd_sf"/>
</dbReference>
<dbReference type="NCBIfam" id="NF040766">
    <property type="entry name" value="CODH_aero_grp5"/>
    <property type="match status" value="1"/>
</dbReference>
<dbReference type="GO" id="GO:0005506">
    <property type="term" value="F:iron ion binding"/>
    <property type="evidence" value="ECO:0007669"/>
    <property type="project" value="InterPro"/>
</dbReference>
<dbReference type="InterPro" id="IPR036856">
    <property type="entry name" value="Ald_Oxase/Xan_DH_a/b_sf"/>
</dbReference>
<evidence type="ECO:0000259" key="3">
    <source>
        <dbReference type="SMART" id="SM01008"/>
    </source>
</evidence>
<gene>
    <name evidence="4" type="ORF">EDD40_2486</name>
</gene>
<dbReference type="EMBL" id="RJKM01000001">
    <property type="protein sequence ID" value="ROP37192.1"/>
    <property type="molecule type" value="Genomic_DNA"/>
</dbReference>
<feature type="domain" description="Aldehyde oxidase/xanthine dehydrogenase a/b hammerhead" evidence="3">
    <location>
        <begin position="20"/>
        <end position="135"/>
    </location>
</feature>
<dbReference type="PANTHER" id="PTHR11908:SF132">
    <property type="entry name" value="ALDEHYDE OXIDASE 1-RELATED"/>
    <property type="match status" value="1"/>
</dbReference>
<dbReference type="SMART" id="SM01008">
    <property type="entry name" value="Ald_Xan_dh_C"/>
    <property type="match status" value="1"/>
</dbReference>
<proteinExistence type="predicted"/>
<dbReference type="SUPFAM" id="SSF54665">
    <property type="entry name" value="CO dehydrogenase molybdoprotein N-domain-like"/>
    <property type="match status" value="1"/>
</dbReference>
<protein>
    <submittedName>
        <fullName evidence="4">CO/xanthine dehydrogenase Mo-binding subunit</fullName>
    </submittedName>
</protein>